<dbReference type="CDD" id="cd04688">
    <property type="entry name" value="NUDIX_Hydrolase"/>
    <property type="match status" value="1"/>
</dbReference>
<keyword evidence="1" id="KW-0378">Hydrolase</keyword>
<dbReference type="GO" id="GO:0016787">
    <property type="term" value="F:hydrolase activity"/>
    <property type="evidence" value="ECO:0007669"/>
    <property type="project" value="UniProtKB-KW"/>
</dbReference>
<gene>
    <name evidence="3" type="ORF">ABXS70_18545</name>
</gene>
<evidence type="ECO:0000256" key="1">
    <source>
        <dbReference type="ARBA" id="ARBA00022801"/>
    </source>
</evidence>
<feature type="domain" description="Nudix hydrolase" evidence="2">
    <location>
        <begin position="4"/>
        <end position="88"/>
    </location>
</feature>
<dbReference type="InterPro" id="IPR000086">
    <property type="entry name" value="NUDIX_hydrolase_dom"/>
</dbReference>
<accession>A0AAU8N757</accession>
<proteinExistence type="predicted"/>
<organism evidence="3">
    <name type="scientific">Paenibacillus sp. AN1007</name>
    <dbReference type="NCBI Taxonomy" id="3151385"/>
    <lineage>
        <taxon>Bacteria</taxon>
        <taxon>Bacillati</taxon>
        <taxon>Bacillota</taxon>
        <taxon>Bacilli</taxon>
        <taxon>Bacillales</taxon>
        <taxon>Paenibacillaceae</taxon>
        <taxon>Paenibacillus</taxon>
    </lineage>
</organism>
<dbReference type="RefSeq" id="WP_342554848.1">
    <property type="nucleotide sequence ID" value="NZ_CP159992.1"/>
</dbReference>
<dbReference type="Pfam" id="PF00293">
    <property type="entry name" value="NUDIX"/>
    <property type="match status" value="1"/>
</dbReference>
<name>A0AAU8N757_9BACL</name>
<dbReference type="InterPro" id="IPR015797">
    <property type="entry name" value="NUDIX_hydrolase-like_dom_sf"/>
</dbReference>
<dbReference type="PROSITE" id="PS00893">
    <property type="entry name" value="NUDIX_BOX"/>
    <property type="match status" value="1"/>
</dbReference>
<dbReference type="SUPFAM" id="SSF55811">
    <property type="entry name" value="Nudix"/>
    <property type="match status" value="1"/>
</dbReference>
<dbReference type="AlphaFoldDB" id="A0AAU8N757"/>
<dbReference type="Gene3D" id="3.90.79.10">
    <property type="entry name" value="Nucleoside Triphosphate Pyrophosphohydrolase"/>
    <property type="match status" value="1"/>
</dbReference>
<dbReference type="InterPro" id="IPR020084">
    <property type="entry name" value="NUDIX_hydrolase_CS"/>
</dbReference>
<protein>
    <submittedName>
        <fullName evidence="3">NUDIX domain-containing protein</fullName>
    </submittedName>
</protein>
<evidence type="ECO:0000313" key="3">
    <source>
        <dbReference type="EMBL" id="XCP93227.1"/>
    </source>
</evidence>
<sequence length="153" mass="17742">MIRTVSLCVIRRGEEILLEEFFDKTGNLTYYRPIGGTVEYGEPSKTTVIREVKEEIDADISEPKLIGIIENIFNYQNQIGHENDFIYEAELMNKSLYDMKEIDGIEGIKPFKAVWKPLNYFKGNSKVKLVPDGLLELLQDRADERHIKHFSTQ</sequence>
<reference evidence="3" key="1">
    <citation type="submission" date="2024-05" db="EMBL/GenBank/DDBJ databases">
        <title>Draft genome assemblies of 36 bacteria isolated from hibernating arctic ground squirrels.</title>
        <authorList>
            <person name="McKee H."/>
            <person name="Mullen L."/>
            <person name="Drown D.M."/>
            <person name="Duddleston K.N."/>
        </authorList>
    </citation>
    <scope>NUCLEOTIDE SEQUENCE</scope>
    <source>
        <strain evidence="3">AN1007</strain>
    </source>
</reference>
<dbReference type="EMBL" id="CP159992">
    <property type="protein sequence ID" value="XCP93227.1"/>
    <property type="molecule type" value="Genomic_DNA"/>
</dbReference>
<evidence type="ECO:0000259" key="2">
    <source>
        <dbReference type="Pfam" id="PF00293"/>
    </source>
</evidence>